<proteinExistence type="inferred from homology"/>
<protein>
    <submittedName>
        <fullName evidence="4">Uncharacterized protein</fullName>
    </submittedName>
</protein>
<dbReference type="PANTHER" id="PTHR11102">
    <property type="entry name" value="SEL-1-LIKE PROTEIN"/>
    <property type="match status" value="1"/>
</dbReference>
<dbReference type="WBParaSite" id="MBELARI_LOCUS9697">
    <property type="protein sequence ID" value="MBELARI_LOCUS9697"/>
    <property type="gene ID" value="MBELARI_LOCUS9697"/>
</dbReference>
<dbReference type="InterPro" id="IPR011990">
    <property type="entry name" value="TPR-like_helical_dom_sf"/>
</dbReference>
<evidence type="ECO:0000313" key="3">
    <source>
        <dbReference type="Proteomes" id="UP000887575"/>
    </source>
</evidence>
<feature type="chain" id="PRO_5042228545" evidence="2">
    <location>
        <begin position="21"/>
        <end position="330"/>
    </location>
</feature>
<comment type="similarity">
    <text evidence="1">Belongs to the sel-1 family.</text>
</comment>
<feature type="signal peptide" evidence="2">
    <location>
        <begin position="1"/>
        <end position="20"/>
    </location>
</feature>
<reference evidence="4" key="1">
    <citation type="submission" date="2024-02" db="UniProtKB">
        <authorList>
            <consortium name="WormBaseParasite"/>
        </authorList>
    </citation>
    <scope>IDENTIFICATION</scope>
</reference>
<name>A0AAF3FUT8_9BILA</name>
<dbReference type="AlphaFoldDB" id="A0AAF3FUT8"/>
<dbReference type="Gene3D" id="1.25.40.10">
    <property type="entry name" value="Tetratricopeptide repeat domain"/>
    <property type="match status" value="1"/>
</dbReference>
<sequence length="330" mass="36888">MRNPLWRILVLATCLFLVSAFDDDELAIEVDEGMDEEETISGLAKAGVSIDELSKIRTTSSSAVREIRHHPGEEFTDEVKKPIVTPNDVQAEEWYQQALRFLEKGRPQGIEARKAAYRLLEEAKEYGHRDSMKLMAFAHLFGDRVRWSIDESKRLFEELAQTGSPDAQLGLGFMHATAVGMTKSDQAKALIYYTFAALGGQPLAQMAVGYRYLYGIGVPQNCEQALTYYQKVAKKVADAVKFSTSPSIQRLRLTDELEGSVSASGGPMDQNLIEYYKFLADKGDVAAQVGLGQLFLTGSKGVEQDFDEAHKYRLALISSYIFFPVFHNCR</sequence>
<dbReference type="Proteomes" id="UP000887575">
    <property type="component" value="Unassembled WGS sequence"/>
</dbReference>
<organism evidence="3 4">
    <name type="scientific">Mesorhabditis belari</name>
    <dbReference type="NCBI Taxonomy" id="2138241"/>
    <lineage>
        <taxon>Eukaryota</taxon>
        <taxon>Metazoa</taxon>
        <taxon>Ecdysozoa</taxon>
        <taxon>Nematoda</taxon>
        <taxon>Chromadorea</taxon>
        <taxon>Rhabditida</taxon>
        <taxon>Rhabditina</taxon>
        <taxon>Rhabditomorpha</taxon>
        <taxon>Rhabditoidea</taxon>
        <taxon>Rhabditidae</taxon>
        <taxon>Mesorhabditinae</taxon>
        <taxon>Mesorhabditis</taxon>
    </lineage>
</organism>
<dbReference type="GO" id="GO:0036503">
    <property type="term" value="P:ERAD pathway"/>
    <property type="evidence" value="ECO:0007669"/>
    <property type="project" value="TreeGrafter"/>
</dbReference>
<dbReference type="Pfam" id="PF08238">
    <property type="entry name" value="Sel1"/>
    <property type="match status" value="5"/>
</dbReference>
<evidence type="ECO:0000256" key="1">
    <source>
        <dbReference type="ARBA" id="ARBA00038101"/>
    </source>
</evidence>
<keyword evidence="3" id="KW-1185">Reference proteome</keyword>
<dbReference type="InterPro" id="IPR006597">
    <property type="entry name" value="Sel1-like"/>
</dbReference>
<dbReference type="SUPFAM" id="SSF81901">
    <property type="entry name" value="HCP-like"/>
    <property type="match status" value="2"/>
</dbReference>
<accession>A0AAF3FUT8</accession>
<evidence type="ECO:0000313" key="4">
    <source>
        <dbReference type="WBParaSite" id="MBELARI_LOCUS9697"/>
    </source>
</evidence>
<dbReference type="GO" id="GO:0005789">
    <property type="term" value="C:endoplasmic reticulum membrane"/>
    <property type="evidence" value="ECO:0007669"/>
    <property type="project" value="TreeGrafter"/>
</dbReference>
<dbReference type="PANTHER" id="PTHR11102:SF147">
    <property type="entry name" value="SEL1L ADAPTOR SUBUNIT OF ERAD E3 UBIQUITIN LIGASE"/>
    <property type="match status" value="1"/>
</dbReference>
<dbReference type="InterPro" id="IPR050767">
    <property type="entry name" value="Sel1_AlgK"/>
</dbReference>
<dbReference type="SMART" id="SM00671">
    <property type="entry name" value="SEL1"/>
    <property type="match status" value="4"/>
</dbReference>
<keyword evidence="2" id="KW-0732">Signal</keyword>
<evidence type="ECO:0000256" key="2">
    <source>
        <dbReference type="SAM" id="SignalP"/>
    </source>
</evidence>